<dbReference type="Proteomes" id="UP001165541">
    <property type="component" value="Unassembled WGS sequence"/>
</dbReference>
<protein>
    <submittedName>
        <fullName evidence="3">Zinc ribbon domain-containing protein</fullName>
    </submittedName>
</protein>
<dbReference type="EMBL" id="JAMKFE010000021">
    <property type="protein sequence ID" value="MCM5682610.1"/>
    <property type="molecule type" value="Genomic_DNA"/>
</dbReference>
<keyword evidence="2" id="KW-0812">Transmembrane</keyword>
<feature type="transmembrane region" description="Helical" evidence="2">
    <location>
        <begin position="24"/>
        <end position="45"/>
    </location>
</feature>
<evidence type="ECO:0000256" key="1">
    <source>
        <dbReference type="SAM" id="MobiDB-lite"/>
    </source>
</evidence>
<feature type="transmembrane region" description="Helical" evidence="2">
    <location>
        <begin position="190"/>
        <end position="218"/>
    </location>
</feature>
<comment type="caution">
    <text evidence="3">The sequence shown here is derived from an EMBL/GenBank/DDBJ whole genome shotgun (WGS) entry which is preliminary data.</text>
</comment>
<organism evidence="3 4">
    <name type="scientific">Caldimonas mangrovi</name>
    <dbReference type="NCBI Taxonomy" id="2944811"/>
    <lineage>
        <taxon>Bacteria</taxon>
        <taxon>Pseudomonadati</taxon>
        <taxon>Pseudomonadota</taxon>
        <taxon>Betaproteobacteria</taxon>
        <taxon>Burkholderiales</taxon>
        <taxon>Sphaerotilaceae</taxon>
        <taxon>Caldimonas</taxon>
    </lineage>
</organism>
<keyword evidence="2" id="KW-1133">Transmembrane helix</keyword>
<feature type="transmembrane region" description="Helical" evidence="2">
    <location>
        <begin position="104"/>
        <end position="129"/>
    </location>
</feature>
<evidence type="ECO:0000313" key="3">
    <source>
        <dbReference type="EMBL" id="MCM5682610.1"/>
    </source>
</evidence>
<feature type="region of interest" description="Disordered" evidence="1">
    <location>
        <begin position="305"/>
        <end position="334"/>
    </location>
</feature>
<keyword evidence="4" id="KW-1185">Reference proteome</keyword>
<accession>A0ABT0YV34</accession>
<reference evidence="3" key="1">
    <citation type="submission" date="2022-05" db="EMBL/GenBank/DDBJ databases">
        <title>Schlegelella sp. nov., isolated from mangrove soil.</title>
        <authorList>
            <person name="Liu Y."/>
            <person name="Ge X."/>
            <person name="Liu W."/>
        </authorList>
    </citation>
    <scope>NUCLEOTIDE SEQUENCE</scope>
    <source>
        <strain evidence="3">S2-27</strain>
    </source>
</reference>
<evidence type="ECO:0000256" key="2">
    <source>
        <dbReference type="SAM" id="Phobius"/>
    </source>
</evidence>
<keyword evidence="2" id="KW-0472">Membrane</keyword>
<feature type="transmembrane region" description="Helical" evidence="2">
    <location>
        <begin position="141"/>
        <end position="170"/>
    </location>
</feature>
<evidence type="ECO:0000313" key="4">
    <source>
        <dbReference type="Proteomes" id="UP001165541"/>
    </source>
</evidence>
<feature type="transmembrane region" description="Helical" evidence="2">
    <location>
        <begin position="262"/>
        <end position="287"/>
    </location>
</feature>
<gene>
    <name evidence="3" type="ORF">M8A51_24020</name>
</gene>
<name>A0ABT0YV34_9BURK</name>
<dbReference type="RefSeq" id="WP_251781150.1">
    <property type="nucleotide sequence ID" value="NZ_JAMKFE010000021.1"/>
</dbReference>
<feature type="transmembrane region" description="Helical" evidence="2">
    <location>
        <begin position="57"/>
        <end position="79"/>
    </location>
</feature>
<proteinExistence type="predicted"/>
<sequence length="400" mass="40352">MALSSDKIQSAGALLACVDAVRNAPALAVLLGTFAASGLLLAMLAQSLSRGQAATTVLYGLLALTTAFYGGNAAGLLVMDDAKGQPRRSVASALVTSLRIAHRLLGALLLIGITYAAGAFVLAVVLLVCKTPVLGPVAFTLVLPAAVVVVGLALLAVPTVIVPLAAPAIWDGADTLQCVGRLFAIARRRLLDVVLMMLFVGLLAGVIGALVMFVVLAGGQTVARLSAAILGPEAPADQLMAGLFGFGLRSLAGAGVPVGAKAYAVAGVIGGGVVAAAGMVLPGLVYLRGACTVYLAQADVAPLPAPASPGAPVQRTEPRPAAPRGILAPPPDSSGLDTTITMARAPLQPTEPRPHAVDVDLSLDEMEAPAHCPVCRHALLHNDRFCGVCGTPVNDPRSTP</sequence>